<evidence type="ECO:0000313" key="5">
    <source>
        <dbReference type="Proteomes" id="UP000727490"/>
    </source>
</evidence>
<keyword evidence="4" id="KW-0675">Receptor</keyword>
<keyword evidence="1" id="KW-0812">Transmembrane</keyword>
<dbReference type="NCBIfam" id="TIGR04056">
    <property type="entry name" value="OMP_RagA_SusC"/>
    <property type="match status" value="1"/>
</dbReference>
<evidence type="ECO:0000256" key="1">
    <source>
        <dbReference type="PROSITE-ProRule" id="PRU01360"/>
    </source>
</evidence>
<dbReference type="RefSeq" id="WP_219294018.1">
    <property type="nucleotide sequence ID" value="NZ_RPHB01000013.1"/>
</dbReference>
<comment type="subcellular location">
    <subcellularLocation>
        <location evidence="1">Cell outer membrane</location>
        <topology evidence="1">Multi-pass membrane protein</topology>
    </subcellularLocation>
</comment>
<dbReference type="InterPro" id="IPR039426">
    <property type="entry name" value="TonB-dep_rcpt-like"/>
</dbReference>
<comment type="similarity">
    <text evidence="1">Belongs to the TonB-dependent receptor family.</text>
</comment>
<keyword evidence="2" id="KW-0732">Signal</keyword>
<sequence>MKKTLLLLLVAFTVHFGLYAQNRNVNGRVISSEDGEGLPGVNVFVRGSQIGTVTDIEGNFTMSIPDGVTELNFSFIGFTSKSIRLGSSDFLEVILDPDTETLGEVLVVGYGAQSKRSITGAISSVSGEKIINAPVQSFDQALQGRVAGVNILTPNGVLNNPPVIRVRGVNSLSLSSYPLIVIDGVPTYTDSDAVGTGAGLSFNSAANNPLGNINPADILSVEVLKDAAAAAIYGSRASNGVILITTKRGDQGASKVTFDSWVGRTEPVRLFDLLNAEEYMLIKNEARENAGQEKAFFPYLDNNNRPVDTNWYDVVMRNGIAHNHNLGISGGNARTNYYFSTGYTKQEGILKRNDFERISGRLNIDHKVFDRFSVGATMNYTNSVNQAPNTGSLPGQAFNTSGLARLPLISAPNVPVFLNDGSYNISPNNQLGQGNNTVQSGFTNPAPILDLNRMSSVNSHLMGSIYGDVKLAEGLNYRTTYGIDRLSIEDQTFYSKLHGDGFSNGGQADNLFRTLNRWNLQNTLTYNAGFGDLVDANFLIGNEQQYTQDERWGARRTVIADDFFDSYQGNFTTIIPLGNLQTENYLTSFFARANFNFSGKYLLSFNARRDGFSAFAAGNKFGNFWGVSGGYILSEESFWKSSKLSSSINYFRLRASHGLVGNNGVNNFASLGLYGTGLYGPEPTILYTQPSNPNLTWETSKKTDLGVNFALLNNKIEGEVTWYNNLVDGLILPVPQAPSKGVPGSTTNMTGSGSIDTNIGSMLNRGIEMAVTYKAIQNRNFSWDINLNFSTLRNEVTALESEDSQILTATALETVNITKVGYSVGSLYVVETRGVNPENGRRIFVKRGPGGEETLVQYEHLGSGWTTLDGQPTSQPTQNADGVIMGPVLPTWFGGIDNTFRYKNFDLGIFVQFSGGNYIYNGTKAGLRDMRFWNNHRDVLDRWTPDNTSGSIPRVVYTDNISNGSAFPISENVEKGDFVRVRNLMLGYSLPNHLVQKLKISNARLYGQVQNAFLFTGYTGSDPEISTNGNSPTAAGVDRNSLGQARTFTLGINIGI</sequence>
<name>A0A951MK41_9BACT</name>
<dbReference type="GO" id="GO:0009279">
    <property type="term" value="C:cell outer membrane"/>
    <property type="evidence" value="ECO:0007669"/>
    <property type="project" value="UniProtKB-SubCell"/>
</dbReference>
<proteinExistence type="inferred from homology"/>
<protein>
    <submittedName>
        <fullName evidence="4">TonB-dependent receptor</fullName>
    </submittedName>
</protein>
<keyword evidence="1" id="KW-0813">Transport</keyword>
<evidence type="ECO:0000256" key="2">
    <source>
        <dbReference type="SAM" id="SignalP"/>
    </source>
</evidence>
<organism evidence="4 5">
    <name type="scientific">Arthrospiribacter ruber</name>
    <dbReference type="NCBI Taxonomy" id="2487934"/>
    <lineage>
        <taxon>Bacteria</taxon>
        <taxon>Pseudomonadati</taxon>
        <taxon>Bacteroidota</taxon>
        <taxon>Cytophagia</taxon>
        <taxon>Cytophagales</taxon>
        <taxon>Cyclobacteriaceae</taxon>
        <taxon>Arthrospiribacter</taxon>
    </lineage>
</organism>
<dbReference type="Proteomes" id="UP000727490">
    <property type="component" value="Unassembled WGS sequence"/>
</dbReference>
<keyword evidence="1" id="KW-1134">Transmembrane beta strand</keyword>
<keyword evidence="1" id="KW-0998">Cell outer membrane</keyword>
<gene>
    <name evidence="4" type="ORF">EGN73_21090</name>
</gene>
<dbReference type="PROSITE" id="PS52016">
    <property type="entry name" value="TONB_DEPENDENT_REC_3"/>
    <property type="match status" value="1"/>
</dbReference>
<feature type="signal peptide" evidence="2">
    <location>
        <begin position="1"/>
        <end position="20"/>
    </location>
</feature>
<feature type="chain" id="PRO_5037370684" evidence="2">
    <location>
        <begin position="21"/>
        <end position="1056"/>
    </location>
</feature>
<dbReference type="NCBIfam" id="TIGR04057">
    <property type="entry name" value="SusC_RagA_signa"/>
    <property type="match status" value="1"/>
</dbReference>
<dbReference type="InterPro" id="IPR023996">
    <property type="entry name" value="TonB-dep_OMP_SusC/RagA"/>
</dbReference>
<keyword evidence="5" id="KW-1185">Reference proteome</keyword>
<dbReference type="InterPro" id="IPR012910">
    <property type="entry name" value="Plug_dom"/>
</dbReference>
<dbReference type="EMBL" id="RPHB01000013">
    <property type="protein sequence ID" value="MBW3470286.1"/>
    <property type="molecule type" value="Genomic_DNA"/>
</dbReference>
<dbReference type="InterPro" id="IPR023997">
    <property type="entry name" value="TonB-dep_OMP_SusC/RagA_CS"/>
</dbReference>
<feature type="domain" description="TonB-dependent receptor plug" evidence="3">
    <location>
        <begin position="115"/>
        <end position="241"/>
    </location>
</feature>
<accession>A0A951MK41</accession>
<dbReference type="Pfam" id="PF13715">
    <property type="entry name" value="CarbopepD_reg_2"/>
    <property type="match status" value="1"/>
</dbReference>
<reference evidence="4 5" key="1">
    <citation type="journal article" date="2020" name="Syst. Appl. Microbiol.">
        <title>Arthrospiribacter ruber gen. nov., sp. nov., a novel bacterium isolated from Arthrospira cultures.</title>
        <authorList>
            <person name="Waleron M."/>
            <person name="Misztak A."/>
            <person name="Waleron M.M."/>
            <person name="Furmaniak M."/>
            <person name="Mrozik A."/>
            <person name="Waleron K."/>
        </authorList>
    </citation>
    <scope>NUCLEOTIDE SEQUENCE [LARGE SCALE GENOMIC DNA]</scope>
    <source>
        <strain evidence="4 5">DPMB0001</strain>
    </source>
</reference>
<evidence type="ECO:0000259" key="3">
    <source>
        <dbReference type="Pfam" id="PF07715"/>
    </source>
</evidence>
<dbReference type="Pfam" id="PF07715">
    <property type="entry name" value="Plug"/>
    <property type="match status" value="1"/>
</dbReference>
<dbReference type="AlphaFoldDB" id="A0A951MK41"/>
<evidence type="ECO:0000313" key="4">
    <source>
        <dbReference type="EMBL" id="MBW3470286.1"/>
    </source>
</evidence>
<comment type="caution">
    <text evidence="4">The sequence shown here is derived from an EMBL/GenBank/DDBJ whole genome shotgun (WGS) entry which is preliminary data.</text>
</comment>
<keyword evidence="1" id="KW-0472">Membrane</keyword>